<reference evidence="12 13" key="1">
    <citation type="submission" date="2024-06" db="EMBL/GenBank/DDBJ databases">
        <authorList>
            <person name="Kraege A."/>
            <person name="Thomma B."/>
        </authorList>
    </citation>
    <scope>NUCLEOTIDE SEQUENCE [LARGE SCALE GENOMIC DNA]</scope>
</reference>
<evidence type="ECO:0000313" key="13">
    <source>
        <dbReference type="Proteomes" id="UP001497392"/>
    </source>
</evidence>
<keyword evidence="5" id="KW-0808">Transferase</keyword>
<organism evidence="12 13">
    <name type="scientific">Coccomyxa viridis</name>
    <dbReference type="NCBI Taxonomy" id="1274662"/>
    <lineage>
        <taxon>Eukaryota</taxon>
        <taxon>Viridiplantae</taxon>
        <taxon>Chlorophyta</taxon>
        <taxon>core chlorophytes</taxon>
        <taxon>Trebouxiophyceae</taxon>
        <taxon>Trebouxiophyceae incertae sedis</taxon>
        <taxon>Coccomyxaceae</taxon>
        <taxon>Coccomyxa</taxon>
    </lineage>
</organism>
<proteinExistence type="inferred from homology"/>
<dbReference type="Pfam" id="PF01762">
    <property type="entry name" value="Galactosyl_T"/>
    <property type="match status" value="1"/>
</dbReference>
<evidence type="ECO:0000256" key="2">
    <source>
        <dbReference type="ARBA" id="ARBA00004922"/>
    </source>
</evidence>
<dbReference type="Gene3D" id="3.90.550.50">
    <property type="match status" value="1"/>
</dbReference>
<comment type="similarity">
    <text evidence="3 11">Belongs to the glycosyltransferase 31 family.</text>
</comment>
<comment type="subcellular location">
    <subcellularLocation>
        <location evidence="1 11">Golgi apparatus membrane</location>
        <topology evidence="1 11">Single-pass type II membrane protein</topology>
    </subcellularLocation>
</comment>
<comment type="cofactor">
    <cofactor evidence="11">
        <name>Mn(2+)</name>
        <dbReference type="ChEBI" id="CHEBI:29035"/>
    </cofactor>
</comment>
<keyword evidence="11" id="KW-0464">Manganese</keyword>
<evidence type="ECO:0000256" key="3">
    <source>
        <dbReference type="ARBA" id="ARBA00008661"/>
    </source>
</evidence>
<keyword evidence="13" id="KW-1185">Reference proteome</keyword>
<evidence type="ECO:0000256" key="4">
    <source>
        <dbReference type="ARBA" id="ARBA00022676"/>
    </source>
</evidence>
<keyword evidence="9 11" id="KW-0333">Golgi apparatus</keyword>
<comment type="pathway">
    <text evidence="2">Protein modification; protein glycosylation.</text>
</comment>
<evidence type="ECO:0000256" key="11">
    <source>
        <dbReference type="RuleBase" id="RU363063"/>
    </source>
</evidence>
<evidence type="ECO:0000256" key="5">
    <source>
        <dbReference type="ARBA" id="ARBA00022679"/>
    </source>
</evidence>
<keyword evidence="6" id="KW-0812">Transmembrane</keyword>
<evidence type="ECO:0000256" key="7">
    <source>
        <dbReference type="ARBA" id="ARBA00022968"/>
    </source>
</evidence>
<dbReference type="PANTHER" id="PTHR11214">
    <property type="entry name" value="BETA-1,3-N-ACETYLGLUCOSAMINYLTRANSFERASE"/>
    <property type="match status" value="1"/>
</dbReference>
<name>A0ABP1FRW1_9CHLO</name>
<comment type="caution">
    <text evidence="12">The sequence shown here is derived from an EMBL/GenBank/DDBJ whole genome shotgun (WGS) entry which is preliminary data.</text>
</comment>
<dbReference type="EC" id="2.4.1.-" evidence="11"/>
<keyword evidence="10" id="KW-0472">Membrane</keyword>
<dbReference type="EMBL" id="CAXHTA020000006">
    <property type="protein sequence ID" value="CAL5222146.1"/>
    <property type="molecule type" value="Genomic_DNA"/>
</dbReference>
<evidence type="ECO:0000256" key="10">
    <source>
        <dbReference type="ARBA" id="ARBA00023136"/>
    </source>
</evidence>
<evidence type="ECO:0000256" key="1">
    <source>
        <dbReference type="ARBA" id="ARBA00004323"/>
    </source>
</evidence>
<keyword evidence="7" id="KW-0735">Signal-anchor</keyword>
<keyword evidence="8" id="KW-1133">Transmembrane helix</keyword>
<gene>
    <name evidence="12" type="primary">g4468</name>
    <name evidence="12" type="ORF">VP750_LOCUS3805</name>
</gene>
<evidence type="ECO:0000256" key="9">
    <source>
        <dbReference type="ARBA" id="ARBA00023034"/>
    </source>
</evidence>
<sequence>MRRGYSPAKAFAIELLETVAQERRASIRDTWGKVVRDDTTVIIVFYLHQDDEDASTVSLVREEQSQYNDIVLIRNEDFGNVLATGQAGVTQRVYLMMQHAQANYDLKLFMKADDDTFVNVPIMLNALRESVKDRFVYIGYPIKKTVQNEGADLAQAWLDDLVDEGDWAPTMSSAYMQGGAYILSKEAVDAIVAVNHATGLRYLRDEDHTVGTWVSPMHLKYLSGDDVGLFFWPWGFQAGYIQEAENYCQEAHQPIGWVHMLKKRDDMLEVFRLAQSCGDIPPSL</sequence>
<protein>
    <recommendedName>
        <fullName evidence="11">Hexosyltransferase</fullName>
        <ecNumber evidence="11">2.4.1.-</ecNumber>
    </recommendedName>
</protein>
<evidence type="ECO:0000256" key="8">
    <source>
        <dbReference type="ARBA" id="ARBA00022989"/>
    </source>
</evidence>
<accession>A0ABP1FRW1</accession>
<evidence type="ECO:0000256" key="6">
    <source>
        <dbReference type="ARBA" id="ARBA00022692"/>
    </source>
</evidence>
<keyword evidence="4 11" id="KW-0328">Glycosyltransferase</keyword>
<evidence type="ECO:0000313" key="12">
    <source>
        <dbReference type="EMBL" id="CAL5222146.1"/>
    </source>
</evidence>
<dbReference type="Proteomes" id="UP001497392">
    <property type="component" value="Unassembled WGS sequence"/>
</dbReference>
<dbReference type="InterPro" id="IPR002659">
    <property type="entry name" value="Glyco_trans_31"/>
</dbReference>